<evidence type="ECO:0000313" key="3">
    <source>
        <dbReference type="Proteomes" id="UP000007360"/>
    </source>
</evidence>
<accession>K2RSH5</accession>
<keyword evidence="3" id="KW-1185">Reference proteome</keyword>
<reference evidence="2 3" key="1">
    <citation type="journal article" date="2012" name="J. Bacteriol.">
        <title>Draft genome sequence of Methanobacterium formicicum DSM 3637, an archaebacterium isolated from the methane producer amoeba Pelomyxa palustris.</title>
        <authorList>
            <person name="Gutierrez G."/>
        </authorList>
    </citation>
    <scope>NUCLEOTIDE SEQUENCE [LARGE SCALE GENOMIC DNA]</scope>
    <source>
        <strain evidence="3">DSM 3637 / PP1</strain>
    </source>
</reference>
<organism evidence="2 3">
    <name type="scientific">Methanobacterium formicicum (strain DSM 3637 / PP1)</name>
    <dbReference type="NCBI Taxonomy" id="1204725"/>
    <lineage>
        <taxon>Archaea</taxon>
        <taxon>Methanobacteriati</taxon>
        <taxon>Methanobacteriota</taxon>
        <taxon>Methanomada group</taxon>
        <taxon>Methanobacteria</taxon>
        <taxon>Methanobacteriales</taxon>
        <taxon>Methanobacteriaceae</taxon>
        <taxon>Methanobacterium</taxon>
    </lineage>
</organism>
<dbReference type="AlphaFoldDB" id="K2RSH5"/>
<dbReference type="RefSeq" id="WP_004030596.1">
    <property type="nucleotide sequence ID" value="NZ_AMPO01000005.1"/>
</dbReference>
<dbReference type="OrthoDB" id="81547at2157"/>
<dbReference type="EMBL" id="AMPO01000005">
    <property type="protein sequence ID" value="EKF85715.1"/>
    <property type="molecule type" value="Genomic_DNA"/>
</dbReference>
<evidence type="ECO:0000313" key="2">
    <source>
        <dbReference type="EMBL" id="EKF85715.1"/>
    </source>
</evidence>
<proteinExistence type="predicted"/>
<dbReference type="PROSITE" id="PS51257">
    <property type="entry name" value="PROKAR_LIPOPROTEIN"/>
    <property type="match status" value="1"/>
</dbReference>
<name>K2RSH5_METFP</name>
<sequence>MLKVPNINLGLIAVIFVLLVVSISVACAHQPRLVIGDNASNDNPIVIQNPEVSQAFYGELQGQSNYYQIKSDNQFKFYLNLLVPASPGIPPDFISAQVLDSSGNVILTLDGTNSTWNSYFEEFGGDYYLKGPETKADLPAGTYYIKIFNTANQGKYSIAIGEEESFPLDETMKALVTIPLLKEQIFGKPVPTLFFEFLGIIIAFGSTLVLFALLLMSRKSKEITQLTVTLNSMVKPVIWLGIAITTIVWLYVMYKNPFNIEGIVNTILLVVLIIFNWYIGSKLAKTEFGKLPLISMTVFIILWLIYTYLAIALI</sequence>
<feature type="transmembrane region" description="Helical" evidence="1">
    <location>
        <begin position="291"/>
        <end position="311"/>
    </location>
</feature>
<feature type="transmembrane region" description="Helical" evidence="1">
    <location>
        <begin position="193"/>
        <end position="216"/>
    </location>
</feature>
<dbReference type="PATRIC" id="fig|1204725.3.peg.1310"/>
<gene>
    <name evidence="2" type="ORF">A994_06535</name>
</gene>
<keyword evidence="1" id="KW-1133">Transmembrane helix</keyword>
<dbReference type="Gene3D" id="2.60.120.380">
    <property type="match status" value="1"/>
</dbReference>
<protein>
    <submittedName>
        <fullName evidence="2">Uncharacterized protein</fullName>
    </submittedName>
</protein>
<evidence type="ECO:0000256" key="1">
    <source>
        <dbReference type="SAM" id="Phobius"/>
    </source>
</evidence>
<dbReference type="Proteomes" id="UP000007360">
    <property type="component" value="Unassembled WGS sequence"/>
</dbReference>
<comment type="caution">
    <text evidence="2">The sequence shown here is derived from an EMBL/GenBank/DDBJ whole genome shotgun (WGS) entry which is preliminary data.</text>
</comment>
<feature type="transmembrane region" description="Helical" evidence="1">
    <location>
        <begin position="260"/>
        <end position="279"/>
    </location>
</feature>
<keyword evidence="1" id="KW-0812">Transmembrane</keyword>
<keyword evidence="1" id="KW-0472">Membrane</keyword>
<feature type="transmembrane region" description="Helical" evidence="1">
    <location>
        <begin position="237"/>
        <end position="254"/>
    </location>
</feature>